<dbReference type="RefSeq" id="WP_221919465.1">
    <property type="nucleotide sequence ID" value="NZ_CP173660.1"/>
</dbReference>
<keyword evidence="5" id="KW-1185">Reference proteome</keyword>
<dbReference type="Proteomes" id="UP000779049">
    <property type="component" value="Unassembled WGS sequence"/>
</dbReference>
<dbReference type="SUPFAM" id="SSF46955">
    <property type="entry name" value="Putative DNA-binding domain"/>
    <property type="match status" value="1"/>
</dbReference>
<dbReference type="PROSITE" id="PS50937">
    <property type="entry name" value="HTH_MERR_2"/>
    <property type="match status" value="1"/>
</dbReference>
<reference evidence="4 5" key="1">
    <citation type="journal article" date="2020" name="New Microbes New Infect">
        <title>Sellimonas caecigallum sp. nov., description and genome sequence of a new member of the Sellimonas genus isolated from the cecum of feral chicken.</title>
        <authorList>
            <person name="Wongkuna S."/>
            <person name="Ghimire S."/>
            <person name="Antony L."/>
            <person name="Chankhamhaengdecha S."/>
            <person name="Janvilisri T."/>
            <person name="Scaria J."/>
        </authorList>
    </citation>
    <scope>NUCLEOTIDE SEQUENCE [LARGE SCALE GENOMIC DNA]</scope>
    <source>
        <strain evidence="4 5">SW451</strain>
    </source>
</reference>
<dbReference type="Pfam" id="PF13411">
    <property type="entry name" value="MerR_1"/>
    <property type="match status" value="1"/>
</dbReference>
<sequence length="266" mass="30604">MAKYRAIPPGFMTVGEMAKKMGVTVRTLQYYDKEGLLSPSAESEGGRRLYTDKDLITLHQIISLKSLGFSLDDIKQHLISLETPSDVANALTEQANNIRKKIDQLTASLTAIEQLKAEVLQMKTVNFKKYADIIVNLQMNNEFYYLIKLFDDDTLDHIRGQFDKKSGLDFMERFNHLSDEIVRLKKDNVLPESEKSQQITKMYWELIMEFTNGDMSMLPKLMEIGQIDTAANAWEEKQKIVNDYLEPALQVYFSRLGVNPFEEAKK</sequence>
<protein>
    <submittedName>
        <fullName evidence="4">MerR family transcriptional regulator</fullName>
    </submittedName>
</protein>
<dbReference type="InterPro" id="IPR009061">
    <property type="entry name" value="DNA-bd_dom_put_sf"/>
</dbReference>
<dbReference type="PRINTS" id="PR00040">
    <property type="entry name" value="HTHMERR"/>
</dbReference>
<evidence type="ECO:0000313" key="5">
    <source>
        <dbReference type="Proteomes" id="UP000779049"/>
    </source>
</evidence>
<dbReference type="PANTHER" id="PTHR30204">
    <property type="entry name" value="REDOX-CYCLING DRUG-SENSING TRANSCRIPTIONAL ACTIVATOR SOXR"/>
    <property type="match status" value="1"/>
</dbReference>
<accession>A0ABS7L684</accession>
<proteinExistence type="predicted"/>
<evidence type="ECO:0000259" key="3">
    <source>
        <dbReference type="PROSITE" id="PS50937"/>
    </source>
</evidence>
<dbReference type="Gene3D" id="1.10.1660.10">
    <property type="match status" value="1"/>
</dbReference>
<comment type="caution">
    <text evidence="4">The sequence shown here is derived from an EMBL/GenBank/DDBJ whole genome shotgun (WGS) entry which is preliminary data.</text>
</comment>
<dbReference type="CDD" id="cd01106">
    <property type="entry name" value="HTH_TipAL-Mta"/>
    <property type="match status" value="1"/>
</dbReference>
<keyword evidence="1" id="KW-0238">DNA-binding</keyword>
<dbReference type="SMART" id="SM00422">
    <property type="entry name" value="HTH_MERR"/>
    <property type="match status" value="1"/>
</dbReference>
<dbReference type="EMBL" id="VIRV01000003">
    <property type="protein sequence ID" value="MBY0758297.1"/>
    <property type="molecule type" value="Genomic_DNA"/>
</dbReference>
<evidence type="ECO:0000313" key="4">
    <source>
        <dbReference type="EMBL" id="MBY0758297.1"/>
    </source>
</evidence>
<dbReference type="InterPro" id="IPR047057">
    <property type="entry name" value="MerR_fam"/>
</dbReference>
<gene>
    <name evidence="4" type="ORF">FLB61_04180</name>
</gene>
<evidence type="ECO:0000256" key="2">
    <source>
        <dbReference type="SAM" id="Coils"/>
    </source>
</evidence>
<dbReference type="PANTHER" id="PTHR30204:SF96">
    <property type="entry name" value="CHROMOSOME-ANCHORING PROTEIN RACA"/>
    <property type="match status" value="1"/>
</dbReference>
<feature type="coiled-coil region" evidence="2">
    <location>
        <begin position="88"/>
        <end position="115"/>
    </location>
</feature>
<organism evidence="4 5">
    <name type="scientific">Sellimonas caecigallum</name>
    <dbReference type="NCBI Taxonomy" id="2592333"/>
    <lineage>
        <taxon>Bacteria</taxon>
        <taxon>Bacillati</taxon>
        <taxon>Bacillota</taxon>
        <taxon>Clostridia</taxon>
        <taxon>Lachnospirales</taxon>
        <taxon>Lachnospiraceae</taxon>
        <taxon>Sellimonas</taxon>
    </lineage>
</organism>
<dbReference type="InterPro" id="IPR000551">
    <property type="entry name" value="MerR-type_HTH_dom"/>
</dbReference>
<evidence type="ECO:0000256" key="1">
    <source>
        <dbReference type="ARBA" id="ARBA00023125"/>
    </source>
</evidence>
<feature type="domain" description="HTH merR-type" evidence="3">
    <location>
        <begin position="11"/>
        <end position="80"/>
    </location>
</feature>
<keyword evidence="2" id="KW-0175">Coiled coil</keyword>
<name>A0ABS7L684_9FIRM</name>